<accession>A0ABR2IZU1</accession>
<gene>
    <name evidence="2" type="ORF">M9Y10_008401</name>
</gene>
<keyword evidence="3" id="KW-1185">Reference proteome</keyword>
<dbReference type="Proteomes" id="UP001470230">
    <property type="component" value="Unassembled WGS sequence"/>
</dbReference>
<comment type="caution">
    <text evidence="2">The sequence shown here is derived from an EMBL/GenBank/DDBJ whole genome shotgun (WGS) entry which is preliminary data.</text>
</comment>
<dbReference type="EMBL" id="JAPFFF010000014">
    <property type="protein sequence ID" value="KAK8870517.1"/>
    <property type="molecule type" value="Genomic_DNA"/>
</dbReference>
<keyword evidence="1" id="KW-0175">Coiled coil</keyword>
<protein>
    <submittedName>
        <fullName evidence="2">Uncharacterized protein</fullName>
    </submittedName>
</protein>
<evidence type="ECO:0000313" key="2">
    <source>
        <dbReference type="EMBL" id="KAK8870517.1"/>
    </source>
</evidence>
<evidence type="ECO:0000313" key="3">
    <source>
        <dbReference type="Proteomes" id="UP001470230"/>
    </source>
</evidence>
<feature type="coiled-coil region" evidence="1">
    <location>
        <begin position="216"/>
        <end position="322"/>
    </location>
</feature>
<evidence type="ECO:0000256" key="1">
    <source>
        <dbReference type="SAM" id="Coils"/>
    </source>
</evidence>
<sequence length="477" mass="54929">MINNSDSEQLVDAVRGVLGQDVPDDEILKRISVNLELLGKIKEIVQRSIIRQKDSNQTIPEINDDFILSELNLLVEKSSSFDNIRENYTNYPNHSNEEIVNLIEADIQFARKIRSLASLNSSQSSVDNTQSSQDDLILSEINSNVDKIKNDMEQLGNAKDENSRLEQIICDLRAELALFKVPPEQKDKDIRNRFDRNRATLDSKLLALQHDLNIHNKGLKQMIKHLKEQIKALQEQIRSEKELNEKERAEAAGKIANLQTINDAKDKEIDNLKGQIQAIREEKESEAIDQLMRQLHDMSRLFAEMTQEAADLREKLAKSKDTLFANRIRKNFQDIEDDEEIADIIDADTSIVNSLMHLLKPNATPDVIKEWRHRLISSINELSKNEKLMSEMRNMFDLASQERLPSAFADMRKGSDELTQRSNQLLEEALKKISDKPEIDALMVVTFVLFTTFLLRPPNEDLDDFEFEEEEEEAQHI</sequence>
<reference evidence="2 3" key="1">
    <citation type="submission" date="2024-04" db="EMBL/GenBank/DDBJ databases">
        <title>Tritrichomonas musculus Genome.</title>
        <authorList>
            <person name="Alves-Ferreira E."/>
            <person name="Grigg M."/>
            <person name="Lorenzi H."/>
            <person name="Galac M."/>
        </authorList>
    </citation>
    <scope>NUCLEOTIDE SEQUENCE [LARGE SCALE GENOMIC DNA]</scope>
    <source>
        <strain evidence="2 3">EAF2021</strain>
    </source>
</reference>
<name>A0ABR2IZU1_9EUKA</name>
<feature type="coiled-coil region" evidence="1">
    <location>
        <begin position="138"/>
        <end position="168"/>
    </location>
</feature>
<proteinExistence type="predicted"/>
<organism evidence="2 3">
    <name type="scientific">Tritrichomonas musculus</name>
    <dbReference type="NCBI Taxonomy" id="1915356"/>
    <lineage>
        <taxon>Eukaryota</taxon>
        <taxon>Metamonada</taxon>
        <taxon>Parabasalia</taxon>
        <taxon>Tritrichomonadida</taxon>
        <taxon>Tritrichomonadidae</taxon>
        <taxon>Tritrichomonas</taxon>
    </lineage>
</organism>